<dbReference type="AlphaFoldDB" id="A0A7J6NE37"/>
<accession>A0A7J6NE37</accession>
<evidence type="ECO:0000313" key="2">
    <source>
        <dbReference type="EMBL" id="KAF4682142.1"/>
    </source>
</evidence>
<keyword evidence="1" id="KW-0732">Signal</keyword>
<reference evidence="2 3" key="1">
    <citation type="submission" date="2020-04" db="EMBL/GenBank/DDBJ databases">
        <title>Perkinsus olseni comparative genomics.</title>
        <authorList>
            <person name="Bogema D.R."/>
        </authorList>
    </citation>
    <scope>NUCLEOTIDE SEQUENCE [LARGE SCALE GENOMIC DNA]</scope>
    <source>
        <strain evidence="2 3">ATCC PRA-207</strain>
    </source>
</reference>
<gene>
    <name evidence="2" type="ORF">FOZ63_027391</name>
</gene>
<organism evidence="2 3">
    <name type="scientific">Perkinsus olseni</name>
    <name type="common">Perkinsus atlanticus</name>
    <dbReference type="NCBI Taxonomy" id="32597"/>
    <lineage>
        <taxon>Eukaryota</taxon>
        <taxon>Sar</taxon>
        <taxon>Alveolata</taxon>
        <taxon>Perkinsozoa</taxon>
        <taxon>Perkinsea</taxon>
        <taxon>Perkinsida</taxon>
        <taxon>Perkinsidae</taxon>
        <taxon>Perkinsus</taxon>
    </lineage>
</organism>
<sequence length="115" mass="11970">MRTLFGVIVLLVAHAILQAGPASGSYCGSPDIPSKGKGTVKITITSDTAFDISASWTPSGGTEKSGDLTVTDTTKLQDLITKIGAPVKASDLAKLHYDGKNLYVVNLANFALTQC</sequence>
<proteinExistence type="predicted"/>
<evidence type="ECO:0000256" key="1">
    <source>
        <dbReference type="SAM" id="SignalP"/>
    </source>
</evidence>
<comment type="caution">
    <text evidence="2">The sequence shown here is derived from an EMBL/GenBank/DDBJ whole genome shotgun (WGS) entry which is preliminary data.</text>
</comment>
<feature type="chain" id="PRO_5029911498" evidence="1">
    <location>
        <begin position="25"/>
        <end position="115"/>
    </location>
</feature>
<name>A0A7J6NE37_PEROL</name>
<keyword evidence="3" id="KW-1185">Reference proteome</keyword>
<feature type="signal peptide" evidence="1">
    <location>
        <begin position="1"/>
        <end position="24"/>
    </location>
</feature>
<dbReference type="Proteomes" id="UP000553632">
    <property type="component" value="Unassembled WGS sequence"/>
</dbReference>
<protein>
    <submittedName>
        <fullName evidence="2">Uncharacterized protein</fullName>
    </submittedName>
</protein>
<evidence type="ECO:0000313" key="3">
    <source>
        <dbReference type="Proteomes" id="UP000553632"/>
    </source>
</evidence>
<dbReference type="EMBL" id="JABANO010040830">
    <property type="protein sequence ID" value="KAF4682142.1"/>
    <property type="molecule type" value="Genomic_DNA"/>
</dbReference>